<feature type="transmembrane region" description="Helical" evidence="1">
    <location>
        <begin position="196"/>
        <end position="219"/>
    </location>
</feature>
<sequence>MLKLKVYIFSLFCVSAVIAGGYGQINVEMSIFLPAFFIFLFFSFLYSHTNLQDKKGKVTIDYGLAYGLAFVLFAGPAGAFLFETVYRFLQFSYRSMKKTGDKDELLHTFYNIGAFSLFHSAGYFFFYMLYPIVEGLPFGFWLLLATLVIFQSILSDTSLAAVLYISGEINSKEEIADFYKSRSLLDMGKTLFSNGLLAIFLIGGDFDMVIALFLLNYMVTRSLILKSQTVQHKIERDKFEEMAYTDYLTKTYNRAYMSKVADELRTVREHVAVVVADIDDFKRINDTFNHHVGDQVIRHVADTFTAFLHPGDYLFRSGGEEFTLFLRGKSYQECMSLMKEIQLSIGQTPAKADYHSEDLSIYLTCSFGMFFFETNCGTDMKNAYIRADDLLLHSKSIGKNRLSAEDSTASLATSGIKRADEILPENLPNSS</sequence>
<feature type="domain" description="GGDEF" evidence="2">
    <location>
        <begin position="269"/>
        <end position="407"/>
    </location>
</feature>
<gene>
    <name evidence="3" type="ORF">ACFODW_11905</name>
</gene>
<dbReference type="PANTHER" id="PTHR45138">
    <property type="entry name" value="REGULATORY COMPONENTS OF SENSORY TRANSDUCTION SYSTEM"/>
    <property type="match status" value="1"/>
</dbReference>
<name>A0ABV7A7T2_9BACI</name>
<comment type="caution">
    <text evidence="3">The sequence shown here is derived from an EMBL/GenBank/DDBJ whole genome shotgun (WGS) entry which is preliminary data.</text>
</comment>
<dbReference type="CDD" id="cd01949">
    <property type="entry name" value="GGDEF"/>
    <property type="match status" value="1"/>
</dbReference>
<protein>
    <submittedName>
        <fullName evidence="3">GGDEF domain-containing protein</fullName>
    </submittedName>
</protein>
<dbReference type="Gene3D" id="3.30.70.270">
    <property type="match status" value="1"/>
</dbReference>
<keyword evidence="1" id="KW-1133">Transmembrane helix</keyword>
<dbReference type="InterPro" id="IPR000160">
    <property type="entry name" value="GGDEF_dom"/>
</dbReference>
<feature type="transmembrane region" description="Helical" evidence="1">
    <location>
        <begin position="63"/>
        <end position="89"/>
    </location>
</feature>
<dbReference type="EMBL" id="JBHRRZ010000017">
    <property type="protein sequence ID" value="MFC2949041.1"/>
    <property type="molecule type" value="Genomic_DNA"/>
</dbReference>
<evidence type="ECO:0000313" key="4">
    <source>
        <dbReference type="Proteomes" id="UP001595387"/>
    </source>
</evidence>
<dbReference type="RefSeq" id="WP_390306702.1">
    <property type="nucleotide sequence ID" value="NZ_JBHRRZ010000017.1"/>
</dbReference>
<dbReference type="InterPro" id="IPR029787">
    <property type="entry name" value="Nucleotide_cyclase"/>
</dbReference>
<organism evidence="3 4">
    <name type="scientific">Virgibacillus sediminis</name>
    <dbReference type="NCBI Taxonomy" id="202260"/>
    <lineage>
        <taxon>Bacteria</taxon>
        <taxon>Bacillati</taxon>
        <taxon>Bacillota</taxon>
        <taxon>Bacilli</taxon>
        <taxon>Bacillales</taxon>
        <taxon>Bacillaceae</taxon>
        <taxon>Virgibacillus</taxon>
    </lineage>
</organism>
<feature type="transmembrane region" description="Helical" evidence="1">
    <location>
        <begin position="142"/>
        <end position="165"/>
    </location>
</feature>
<evidence type="ECO:0000259" key="2">
    <source>
        <dbReference type="PROSITE" id="PS50887"/>
    </source>
</evidence>
<dbReference type="PANTHER" id="PTHR45138:SF9">
    <property type="entry name" value="DIGUANYLATE CYCLASE DGCM-RELATED"/>
    <property type="match status" value="1"/>
</dbReference>
<dbReference type="InterPro" id="IPR043128">
    <property type="entry name" value="Rev_trsase/Diguanyl_cyclase"/>
</dbReference>
<feature type="transmembrane region" description="Helical" evidence="1">
    <location>
        <begin position="109"/>
        <end position="130"/>
    </location>
</feature>
<accession>A0ABV7A7T2</accession>
<evidence type="ECO:0000313" key="3">
    <source>
        <dbReference type="EMBL" id="MFC2949041.1"/>
    </source>
</evidence>
<reference evidence="4" key="1">
    <citation type="journal article" date="2019" name="Int. J. Syst. Evol. Microbiol.">
        <title>The Global Catalogue of Microorganisms (GCM) 10K type strain sequencing project: providing services to taxonomists for standard genome sequencing and annotation.</title>
        <authorList>
            <consortium name="The Broad Institute Genomics Platform"/>
            <consortium name="The Broad Institute Genome Sequencing Center for Infectious Disease"/>
            <person name="Wu L."/>
            <person name="Ma J."/>
        </authorList>
    </citation>
    <scope>NUCLEOTIDE SEQUENCE [LARGE SCALE GENOMIC DNA]</scope>
    <source>
        <strain evidence="4">KCTC 13193</strain>
    </source>
</reference>
<dbReference type="PROSITE" id="PS50887">
    <property type="entry name" value="GGDEF"/>
    <property type="match status" value="1"/>
</dbReference>
<dbReference type="NCBIfam" id="TIGR00254">
    <property type="entry name" value="GGDEF"/>
    <property type="match status" value="1"/>
</dbReference>
<keyword evidence="4" id="KW-1185">Reference proteome</keyword>
<keyword evidence="1" id="KW-0472">Membrane</keyword>
<feature type="transmembrane region" description="Helical" evidence="1">
    <location>
        <begin position="7"/>
        <end position="25"/>
    </location>
</feature>
<dbReference type="Pfam" id="PF00990">
    <property type="entry name" value="GGDEF"/>
    <property type="match status" value="1"/>
</dbReference>
<evidence type="ECO:0000256" key="1">
    <source>
        <dbReference type="SAM" id="Phobius"/>
    </source>
</evidence>
<dbReference type="SMART" id="SM00267">
    <property type="entry name" value="GGDEF"/>
    <property type="match status" value="1"/>
</dbReference>
<dbReference type="InterPro" id="IPR050469">
    <property type="entry name" value="Diguanylate_Cyclase"/>
</dbReference>
<feature type="transmembrane region" description="Helical" evidence="1">
    <location>
        <begin position="31"/>
        <end position="51"/>
    </location>
</feature>
<dbReference type="SUPFAM" id="SSF55073">
    <property type="entry name" value="Nucleotide cyclase"/>
    <property type="match status" value="1"/>
</dbReference>
<keyword evidence="1" id="KW-0812">Transmembrane</keyword>
<proteinExistence type="predicted"/>
<dbReference type="Proteomes" id="UP001595387">
    <property type="component" value="Unassembled WGS sequence"/>
</dbReference>